<evidence type="ECO:0000313" key="2">
    <source>
        <dbReference type="EMBL" id="VDL61400.1"/>
    </source>
</evidence>
<feature type="region of interest" description="Disordered" evidence="1">
    <location>
        <begin position="717"/>
        <end position="736"/>
    </location>
</feature>
<dbReference type="EMBL" id="CABIJS010000111">
    <property type="protein sequence ID" value="VUZ43068.1"/>
    <property type="molecule type" value="Genomic_DNA"/>
</dbReference>
<dbReference type="Proteomes" id="UP000274504">
    <property type="component" value="Unassembled WGS sequence"/>
</dbReference>
<feature type="region of interest" description="Disordered" evidence="1">
    <location>
        <begin position="381"/>
        <end position="453"/>
    </location>
</feature>
<organism evidence="6">
    <name type="scientific">Hymenolepis diminuta</name>
    <name type="common">Rat tapeworm</name>
    <dbReference type="NCBI Taxonomy" id="6216"/>
    <lineage>
        <taxon>Eukaryota</taxon>
        <taxon>Metazoa</taxon>
        <taxon>Spiralia</taxon>
        <taxon>Lophotrochozoa</taxon>
        <taxon>Platyhelminthes</taxon>
        <taxon>Cestoda</taxon>
        <taxon>Eucestoda</taxon>
        <taxon>Cyclophyllidea</taxon>
        <taxon>Hymenolepididae</taxon>
        <taxon>Hymenolepis</taxon>
    </lineage>
</organism>
<feature type="region of interest" description="Disordered" evidence="1">
    <location>
        <begin position="1417"/>
        <end position="1442"/>
    </location>
</feature>
<accession>A0A0R3SUB9</accession>
<name>A0A0R3SUB9_HYMDI</name>
<protein>
    <submittedName>
        <fullName evidence="6">BEN domain-containing protein</fullName>
    </submittedName>
</protein>
<keyword evidence="5" id="KW-1185">Reference proteome</keyword>
<feature type="compositionally biased region" description="Polar residues" evidence="1">
    <location>
        <begin position="720"/>
        <end position="731"/>
    </location>
</feature>
<reference evidence="2 4" key="2">
    <citation type="submission" date="2018-11" db="EMBL/GenBank/DDBJ databases">
        <authorList>
            <consortium name="Pathogen Informatics"/>
        </authorList>
    </citation>
    <scope>NUCLEOTIDE SEQUENCE [LARGE SCALE GENOMIC DNA]</scope>
</reference>
<feature type="compositionally biased region" description="Basic and acidic residues" evidence="1">
    <location>
        <begin position="662"/>
        <end position="672"/>
    </location>
</feature>
<evidence type="ECO:0000256" key="1">
    <source>
        <dbReference type="SAM" id="MobiDB-lite"/>
    </source>
</evidence>
<evidence type="ECO:0000313" key="3">
    <source>
        <dbReference type="EMBL" id="VUZ43068.1"/>
    </source>
</evidence>
<feature type="region of interest" description="Disordered" evidence="1">
    <location>
        <begin position="220"/>
        <end position="239"/>
    </location>
</feature>
<dbReference type="Proteomes" id="UP000321570">
    <property type="component" value="Unassembled WGS sequence"/>
</dbReference>
<feature type="compositionally biased region" description="Acidic residues" evidence="1">
    <location>
        <begin position="1671"/>
        <end position="1683"/>
    </location>
</feature>
<dbReference type="OrthoDB" id="10598433at2759"/>
<feature type="region of interest" description="Disordered" evidence="1">
    <location>
        <begin position="1457"/>
        <end position="1480"/>
    </location>
</feature>
<sequence length="1912" mass="216432">MPRPKKKPTWWRDPAVQAVVRRGLLYLIRNIYGEIPSCVKVCLKQKAEKAVFRNQNKRKGRKTRSFKSEVEYYGAFQGIYNEAYDNSGDLSTANGSQNIKSRLEAETSETSTKYAPGESVQDDSDISHSSAKKCLIQLLRQLYPEVANCLSQTDHTSSAHSEDLCACISAIVEVIETSETDVDLKDCLLQLIEQLCPELTCIENNNANESVPPEEIENVEETEGDFDNGENNAEDTVNDEGEQSIHGDYIDETGVFEEFNEYLTAEEIAPERAINNVVTEDSHDSLEECLMELVQQICPQLARCIDQSNKNVLESIESGEECDYEERNEDENEEEIIDENAESNEEEVVEGDETHEATTDSLRDCLVELIQQLYPKMTNRVNQNGDRIGEPTANIPELTAYNKQPPGVYDNSKEEGKILEEENAEEDEVEEVQEDQESTNGITDESHEDNNGDFEFNKRIRENCLLQFIQKLYSEMINCGDEGTKPGGEINEESRVEEYYNEGELSVEDEQNYEGVQSEYGGVESDSNEDSLKECLIQLIQQLYPEVTIYIDDSEKSEFEKYEIEESESTKIPICEGNQGEEEIPSEWNEETLRNCFLSFVEQMYPGYIQQSAGNEFNKDEENYIDLEGNLEVNTMDEIREPDESERTISENYSNEISSHTESPEDSKIETTKEDEENGGSGPEFGEGKLKECLLQLIQQLYPDLADCIRRIEDCKPQDSEGTQTEVSTFDESTETDSDFKDHMLQFFEKVDLELANSVKQARNPECNGFEDGKESECMEETLRKCFLDFVEQLYPGLANCVKETTGKISTSMERTTNEKGEKITATEECGDVGEITTKEKFPVNKYSERSEGEQNYTQVISDDEEVEDKSSCEDGIEEVSEESQNSEKSEVNNGADTECNDENIKEELLQLTQKLYPDLAKYIRKYESGKMSDSEESDVMELTMNERDLRESLSLFIDRNCPDLANCFKLNNDVDPVSSDGSDTESECNEETVKNRFLKFVEEFYPDLAICIKQCLREIPETTENVNKEEGEFKAEESGISEIVIIDETNTHEKESKEDNEQSESVDILYRVESDKQYESDDTITDRTSEISQEATHKDGKQESVITDENKTECSDNSLRECLMQFIQQICPELSDCIKQYNDSNSSSDENSDVSISEVSEALEASSSEGDIKDCLLKFIELLYPDLAKCIRESDISRKPYISEGSVVDITEGMESTFSENSLRDCLINFFEKVCPELADCIRHVKTLINDDGNAEKESKIGEINMDETTIDESILDEVKIEQIFNENNDEDSQTEVLTISELHESEGTTVFDHFDDEEKSEMTIIPDQFKRQSEVTVTDDADSKTEVQSVDLSQDISVTEYIQPLVSSNQTQIDDEETLSSEDIFEDCFLRIVEHFNPDLACRIMQNLPEYLTPQIEDSNESGDAVSEQPNESQENSEDLSKMEVGLVREVTVVGENNTNWENSDSEYPPRSQELTEKSDDLVTEENSSMVSEIVQIVENSNSEYPGAIRKSACDLADENLSMVSEVVVSENLDNSIEGSALNEEVSAADKTEEISSAEDLTYDNSRLEENLDQNTRVSGAVIQLKDERQAAQQNPSEKISCGTKNSNISIIERKVKRGIVFNSLFDEISHIADIVEESDEEENEDSKSLQMKKGEGGFGKEGSKFNEDSEIVQEEGDESTTESSVDGVDENDVPSSEYQESDGNVESPVVEENTGSEAENREWTESMFVRDPGHVKRHYNIRYIGSEDKFMEEPERVKNKTEMAESEVSLDNVSKDKFSIVDSATESVVSVTSEENDDDLDELRGCLLAIADEFHPELANCIRKCLAEEEEEGMVSDSETDRRNMQLCLENFAAKFYAKPSLNPEQDISVPGMRNVEEMPTPTVKYIQQLILDFAQIFHPKLADSLQQQ</sequence>
<feature type="compositionally biased region" description="Acidic residues" evidence="1">
    <location>
        <begin position="421"/>
        <end position="437"/>
    </location>
</feature>
<feature type="compositionally biased region" description="Polar residues" evidence="1">
    <location>
        <begin position="1696"/>
        <end position="1707"/>
    </location>
</feature>
<proteinExistence type="predicted"/>
<feature type="region of interest" description="Disordered" evidence="1">
    <location>
        <begin position="637"/>
        <end position="685"/>
    </location>
</feature>
<feature type="region of interest" description="Disordered" evidence="1">
    <location>
        <begin position="103"/>
        <end position="125"/>
    </location>
</feature>
<evidence type="ECO:0000313" key="6">
    <source>
        <dbReference type="WBParaSite" id="HDID_0000908401-mRNA-1"/>
    </source>
</evidence>
<feature type="compositionally biased region" description="Polar residues" evidence="1">
    <location>
        <begin position="650"/>
        <end position="661"/>
    </location>
</feature>
<feature type="compositionally biased region" description="Basic and acidic residues" evidence="1">
    <location>
        <begin position="411"/>
        <end position="420"/>
    </location>
</feature>
<feature type="region of interest" description="Disordered" evidence="1">
    <location>
        <begin position="1639"/>
        <end position="1726"/>
    </location>
</feature>
<feature type="compositionally biased region" description="Basic and acidic residues" evidence="1">
    <location>
        <begin position="444"/>
        <end position="453"/>
    </location>
</feature>
<dbReference type="WBParaSite" id="HDID_0000908401-mRNA-1">
    <property type="protein sequence ID" value="HDID_0000908401-mRNA-1"/>
    <property type="gene ID" value="HDID_0000908401"/>
</dbReference>
<evidence type="ECO:0000313" key="4">
    <source>
        <dbReference type="Proteomes" id="UP000274504"/>
    </source>
</evidence>
<reference evidence="3 5" key="3">
    <citation type="submission" date="2019-07" db="EMBL/GenBank/DDBJ databases">
        <authorList>
            <person name="Jastrzebski P J."/>
            <person name="Paukszto L."/>
            <person name="Jastrzebski P J."/>
        </authorList>
    </citation>
    <scope>NUCLEOTIDE SEQUENCE [LARGE SCALE GENOMIC DNA]</scope>
    <source>
        <strain evidence="3 5">WMS-il1</strain>
    </source>
</reference>
<evidence type="ECO:0000313" key="5">
    <source>
        <dbReference type="Proteomes" id="UP000321570"/>
    </source>
</evidence>
<gene>
    <name evidence="2" type="ORF">HDID_LOCUS9082</name>
    <name evidence="3" type="ORF">WMSIL1_LOCUS4002</name>
</gene>
<reference evidence="6" key="1">
    <citation type="submission" date="2017-02" db="UniProtKB">
        <authorList>
            <consortium name="WormBaseParasite"/>
        </authorList>
    </citation>
    <scope>IDENTIFICATION</scope>
</reference>
<feature type="region of interest" description="Disordered" evidence="1">
    <location>
        <begin position="1078"/>
        <end position="1104"/>
    </location>
</feature>
<feature type="region of interest" description="Disordered" evidence="1">
    <location>
        <begin position="845"/>
        <end position="899"/>
    </location>
</feature>
<dbReference type="EMBL" id="UYSG01011205">
    <property type="protein sequence ID" value="VDL61400.1"/>
    <property type="molecule type" value="Genomic_DNA"/>
</dbReference>